<dbReference type="InterPro" id="IPR036063">
    <property type="entry name" value="Smr_dom_sf"/>
</dbReference>
<gene>
    <name evidence="2" type="ORF">ST1E_0904</name>
</gene>
<name>M1L9L0_9PROT</name>
<protein>
    <recommendedName>
        <fullName evidence="1">Smr domain-containing protein</fullName>
    </recommendedName>
</protein>
<dbReference type="SMART" id="SM00463">
    <property type="entry name" value="SMR"/>
    <property type="match status" value="1"/>
</dbReference>
<dbReference type="STRING" id="1208921.ST1E_0904"/>
<dbReference type="PANTHER" id="PTHR35562:SF2">
    <property type="entry name" value="DNA ENDONUCLEASE SMRA-RELATED"/>
    <property type="match status" value="1"/>
</dbReference>
<dbReference type="PATRIC" id="fig|1208921.3.peg.510"/>
<dbReference type="InterPro" id="IPR002625">
    <property type="entry name" value="Smr_dom"/>
</dbReference>
<evidence type="ECO:0000259" key="1">
    <source>
        <dbReference type="PROSITE" id="PS50828"/>
    </source>
</evidence>
<dbReference type="KEGG" id="kga:ST1E_0904"/>
<dbReference type="PANTHER" id="PTHR35562">
    <property type="entry name" value="DNA ENDONUCLEASE SMRA-RELATED"/>
    <property type="match status" value="1"/>
</dbReference>
<dbReference type="HOGENOM" id="CLU_055978_1_2_4"/>
<dbReference type="Pfam" id="PF01713">
    <property type="entry name" value="Smr"/>
    <property type="match status" value="1"/>
</dbReference>
<dbReference type="PROSITE" id="PS50828">
    <property type="entry name" value="SMR"/>
    <property type="match status" value="1"/>
</dbReference>
<accession>M1L9L0</accession>
<keyword evidence="3" id="KW-1185">Reference proteome</keyword>
<dbReference type="Gene3D" id="3.30.1370.110">
    <property type="match status" value="1"/>
</dbReference>
<organism evidence="2 3">
    <name type="scientific">Candidatus Kinetoplastidibacterium galati TCC219</name>
    <dbReference type="NCBI Taxonomy" id="1208921"/>
    <lineage>
        <taxon>Bacteria</taxon>
        <taxon>Pseudomonadati</taxon>
        <taxon>Pseudomonadota</taxon>
        <taxon>Betaproteobacteria</taxon>
        <taxon>Candidatus Kinetoplastidibacterium</taxon>
    </lineage>
</organism>
<evidence type="ECO:0000313" key="3">
    <source>
        <dbReference type="Proteomes" id="UP000011658"/>
    </source>
</evidence>
<reference evidence="2 3" key="1">
    <citation type="journal article" date="2013" name="Genome Biol. Evol.">
        <title>Genome evolution and phylogenomic analysis of candidatus kinetoplastibacterium, the betaproteobacterial endosymbionts of strigomonas and angomonas.</title>
        <authorList>
            <person name="Alves J.M."/>
            <person name="Serrano M.G."/>
            <person name="Maia da Silva F."/>
            <person name="Voegtly L.J."/>
            <person name="Matveyev A.V."/>
            <person name="Teixeira M.M."/>
            <person name="Camargo E.P."/>
            <person name="Buck G.A."/>
        </authorList>
    </citation>
    <scope>NUCLEOTIDE SEQUENCE [LARGE SCALE GENOMIC DNA]</scope>
    <source>
        <strain evidence="2 3">TCC219</strain>
    </source>
</reference>
<feature type="domain" description="Smr" evidence="1">
    <location>
        <begin position="103"/>
        <end position="185"/>
    </location>
</feature>
<dbReference type="SUPFAM" id="SSF160443">
    <property type="entry name" value="SMR domain-like"/>
    <property type="match status" value="1"/>
</dbReference>
<dbReference type="EMBL" id="CP003806">
    <property type="protein sequence ID" value="AGF49223.1"/>
    <property type="molecule type" value="Genomic_DNA"/>
</dbReference>
<dbReference type="AlphaFoldDB" id="M1L9L0"/>
<dbReference type="eggNOG" id="COG2840">
    <property type="taxonomic scope" value="Bacteria"/>
</dbReference>
<proteinExistence type="predicted"/>
<dbReference type="Proteomes" id="UP000011658">
    <property type="component" value="Chromosome"/>
</dbReference>
<sequence length="191" mass="21825">MNATNDEFQVAKNFKEITKIRNCNVFVETKIQDYLKFEDNNKSQSNHKNTCFYNYDIIDGELSDELSVDHLLSDSGRSYTRPNLNQNIVRFLRNGKWKIEAKLDLHNLCIERARSSFISFMNRCIENGIRCVCIIHGKGYGSSPESGPVLKGKVRSWLVQTKEIRAFSEAAERNGGSGALIVLLRKIKNES</sequence>
<evidence type="ECO:0000313" key="2">
    <source>
        <dbReference type="EMBL" id="AGF49223.1"/>
    </source>
</evidence>